<evidence type="ECO:0000313" key="3">
    <source>
        <dbReference type="Proteomes" id="UP000283833"/>
    </source>
</evidence>
<sequence>MAESEQDRIFRTKVIPIMNKVRNELQDKMADELKEHTSSFAGLMASAIGPDGGISARQAQMHSLRYTGEWNSKTAEDYIEMVKKELQRQHIIVDSAMEKKMIDKMIQDKIPRSSIEYILKKAATNTIFYLPQEVAKSPLEHHMDAEAEKRYNPSEWEKNTGIILGSVTDLACMGGVGGDWKTAATWIGGDFLLSKFSDKQEDRSDIPSIVRPGCEEQYRQDQEKMKKQSEEKPQSKTSSAETAPEQEEAVKEEQPTEEQTSPKPEQTNMDGWQGLLTSFGLNGISDIGHNIGYVLAMLPDMLVGLFTGKTKSINLKDNMMPIASIVTGMFVKNPILKMILIGMGGLNLLNKAGHETLDDFKAHQHPEAGNSPVNYRVYPDEPLNPRIVNPQIRSNCLIATIDKVPCSITLPDKVVDAYQQGALPLNTLANAILVKNDQMRQIASENYEVSERQTVARPLAQR</sequence>
<dbReference type="EMBL" id="QRXI01000005">
    <property type="protein sequence ID" value="RGT96107.1"/>
    <property type="molecule type" value="Genomic_DNA"/>
</dbReference>
<comment type="caution">
    <text evidence="2">The sequence shown here is derived from an EMBL/GenBank/DDBJ whole genome shotgun (WGS) entry which is preliminary data.</text>
</comment>
<feature type="compositionally biased region" description="Polar residues" evidence="1">
    <location>
        <begin position="257"/>
        <end position="271"/>
    </location>
</feature>
<name>A0A412QYA1_PHOVU</name>
<dbReference type="AlphaFoldDB" id="A0A412QYA1"/>
<feature type="compositionally biased region" description="Basic and acidic residues" evidence="1">
    <location>
        <begin position="213"/>
        <end position="234"/>
    </location>
</feature>
<proteinExistence type="predicted"/>
<evidence type="ECO:0000313" key="2">
    <source>
        <dbReference type="EMBL" id="RGT96107.1"/>
    </source>
</evidence>
<protein>
    <submittedName>
        <fullName evidence="2">Uncharacterized protein</fullName>
    </submittedName>
</protein>
<evidence type="ECO:0000256" key="1">
    <source>
        <dbReference type="SAM" id="MobiDB-lite"/>
    </source>
</evidence>
<dbReference type="RefSeq" id="WP_117852396.1">
    <property type="nucleotide sequence ID" value="NZ_JAKKWV010000002.1"/>
</dbReference>
<reference evidence="2 3" key="1">
    <citation type="submission" date="2018-08" db="EMBL/GenBank/DDBJ databases">
        <title>A genome reference for cultivated species of the human gut microbiota.</title>
        <authorList>
            <person name="Zou Y."/>
            <person name="Xue W."/>
            <person name="Luo G."/>
        </authorList>
    </citation>
    <scope>NUCLEOTIDE SEQUENCE [LARGE SCALE GENOMIC DNA]</scope>
    <source>
        <strain evidence="2 3">AF18-14</strain>
    </source>
</reference>
<organism evidence="2 3">
    <name type="scientific">Phocaeicola vulgatus</name>
    <name type="common">Bacteroides vulgatus</name>
    <dbReference type="NCBI Taxonomy" id="821"/>
    <lineage>
        <taxon>Bacteria</taxon>
        <taxon>Pseudomonadati</taxon>
        <taxon>Bacteroidota</taxon>
        <taxon>Bacteroidia</taxon>
        <taxon>Bacteroidales</taxon>
        <taxon>Bacteroidaceae</taxon>
        <taxon>Phocaeicola</taxon>
    </lineage>
</organism>
<dbReference type="Proteomes" id="UP000283833">
    <property type="component" value="Unassembled WGS sequence"/>
</dbReference>
<gene>
    <name evidence="2" type="ORF">DWX04_05165</name>
</gene>
<feature type="region of interest" description="Disordered" evidence="1">
    <location>
        <begin position="202"/>
        <end position="271"/>
    </location>
</feature>
<accession>A0A412QYA1</accession>